<proteinExistence type="predicted"/>
<reference evidence="1" key="1">
    <citation type="submission" date="2019-05" db="EMBL/GenBank/DDBJ databases">
        <authorList>
            <person name="Piombo E."/>
        </authorList>
    </citation>
    <scope>NUCLEOTIDE SEQUENCE</scope>
    <source>
        <strain evidence="1">C2S</strain>
    </source>
</reference>
<accession>A0A9Q9UBI6</accession>
<dbReference type="AlphaFoldDB" id="A0A9Q9UBI6"/>
<comment type="caution">
    <text evidence="1">The sequence shown here is derived from an EMBL/GenBank/DDBJ whole genome shotgun (WGS) entry which is preliminary data.</text>
</comment>
<protein>
    <submittedName>
        <fullName evidence="1">Uncharacterized protein</fullName>
    </submittedName>
</protein>
<gene>
    <name evidence="1" type="ORF">C2S_8272</name>
</gene>
<name>A0A9Q9UBI6_FUSFU</name>
<evidence type="ECO:0000313" key="1">
    <source>
        <dbReference type="EMBL" id="VTT71025.1"/>
    </source>
</evidence>
<sequence>MVTEIFRATYTKQDAIEKFLNNVFGEGNATVQRRKEADVIIQWKQGKYNCTLPRHLTEKAEKKTMQETLNVEHREKTKNGGTG</sequence>
<dbReference type="EMBL" id="CABFJX010000312">
    <property type="protein sequence ID" value="VTT71025.1"/>
    <property type="molecule type" value="Genomic_DNA"/>
</dbReference>
<organism evidence="1 2">
    <name type="scientific">Fusarium fujikuroi</name>
    <name type="common">Bakanae and foot rot disease fungus</name>
    <name type="synonym">Gibberella fujikuroi</name>
    <dbReference type="NCBI Taxonomy" id="5127"/>
    <lineage>
        <taxon>Eukaryota</taxon>
        <taxon>Fungi</taxon>
        <taxon>Dikarya</taxon>
        <taxon>Ascomycota</taxon>
        <taxon>Pezizomycotina</taxon>
        <taxon>Sordariomycetes</taxon>
        <taxon>Hypocreomycetidae</taxon>
        <taxon>Hypocreales</taxon>
        <taxon>Nectriaceae</taxon>
        <taxon>Fusarium</taxon>
        <taxon>Fusarium fujikuroi species complex</taxon>
    </lineage>
</organism>
<evidence type="ECO:0000313" key="2">
    <source>
        <dbReference type="Proteomes" id="UP000760494"/>
    </source>
</evidence>
<dbReference type="Proteomes" id="UP000760494">
    <property type="component" value="Unassembled WGS sequence"/>
</dbReference>